<dbReference type="AlphaFoldDB" id="A0A811U4E1"/>
<comment type="caution">
    <text evidence="1">The sequence shown here is derived from an EMBL/GenBank/DDBJ whole genome shotgun (WGS) entry which is preliminary data.</text>
</comment>
<evidence type="ECO:0000313" key="1">
    <source>
        <dbReference type="EMBL" id="CAD6993874.1"/>
    </source>
</evidence>
<protein>
    <submittedName>
        <fullName evidence="1">(Mediterranean fruit fly) hypothetical protein</fullName>
    </submittedName>
</protein>
<reference evidence="1" key="1">
    <citation type="submission" date="2020-11" db="EMBL/GenBank/DDBJ databases">
        <authorList>
            <person name="Whitehead M."/>
        </authorList>
    </citation>
    <scope>NUCLEOTIDE SEQUENCE</scope>
    <source>
        <strain evidence="1">EGII</strain>
    </source>
</reference>
<gene>
    <name evidence="1" type="ORF">CCAP1982_LOCUS2668</name>
</gene>
<name>A0A811U4E1_CERCA</name>
<accession>A0A811U4E1</accession>
<sequence length="104" mass="11432">MSAGRQAIGRSEDRPSEQQLNLIEQQQIASTVMQSTAGAPSPPLPPLPPLPPPPLPLLHFVVVVGLYFMRARLLLLNKQNDSNEIVNGAGKEEVVVYIDKYVLY</sequence>
<feature type="non-terminal residue" evidence="1">
    <location>
        <position position="1"/>
    </location>
</feature>
<proteinExistence type="predicted"/>
<dbReference type="Proteomes" id="UP000606786">
    <property type="component" value="Unassembled WGS sequence"/>
</dbReference>
<keyword evidence="2" id="KW-1185">Reference proteome</keyword>
<dbReference type="EMBL" id="CAJHJT010000001">
    <property type="protein sequence ID" value="CAD6993874.1"/>
    <property type="molecule type" value="Genomic_DNA"/>
</dbReference>
<evidence type="ECO:0000313" key="2">
    <source>
        <dbReference type="Proteomes" id="UP000606786"/>
    </source>
</evidence>
<organism evidence="1 2">
    <name type="scientific">Ceratitis capitata</name>
    <name type="common">Mediterranean fruit fly</name>
    <name type="synonym">Tephritis capitata</name>
    <dbReference type="NCBI Taxonomy" id="7213"/>
    <lineage>
        <taxon>Eukaryota</taxon>
        <taxon>Metazoa</taxon>
        <taxon>Ecdysozoa</taxon>
        <taxon>Arthropoda</taxon>
        <taxon>Hexapoda</taxon>
        <taxon>Insecta</taxon>
        <taxon>Pterygota</taxon>
        <taxon>Neoptera</taxon>
        <taxon>Endopterygota</taxon>
        <taxon>Diptera</taxon>
        <taxon>Brachycera</taxon>
        <taxon>Muscomorpha</taxon>
        <taxon>Tephritoidea</taxon>
        <taxon>Tephritidae</taxon>
        <taxon>Ceratitis</taxon>
        <taxon>Ceratitis</taxon>
    </lineage>
</organism>